<accession>A0A6J5M0R9</accession>
<dbReference type="EMBL" id="LR796352">
    <property type="protein sequence ID" value="CAB4139113.1"/>
    <property type="molecule type" value="Genomic_DNA"/>
</dbReference>
<reference evidence="1" key="1">
    <citation type="submission" date="2020-04" db="EMBL/GenBank/DDBJ databases">
        <authorList>
            <person name="Chiriac C."/>
            <person name="Salcher M."/>
            <person name="Ghai R."/>
            <person name="Kavagutti S V."/>
        </authorList>
    </citation>
    <scope>NUCLEOTIDE SEQUENCE</scope>
</reference>
<protein>
    <submittedName>
        <fullName evidence="1">Uncharacterized protein</fullName>
    </submittedName>
</protein>
<sequence length="119" mass="13557">MRNPTSAKAKGRGWQKDVKEAILKTFPELEQDDVRSTPIGVNGEDIQLSPAARKVLKGIQIECKRVKAIGRVYEWMDQAKEHGPYMPVVFARADHKEAIVILPMDYFLKLKRCEYEAGL</sequence>
<name>A0A6J5M0R9_9CAUD</name>
<organism evidence="1">
    <name type="scientific">uncultured Caudovirales phage</name>
    <dbReference type="NCBI Taxonomy" id="2100421"/>
    <lineage>
        <taxon>Viruses</taxon>
        <taxon>Duplodnaviria</taxon>
        <taxon>Heunggongvirae</taxon>
        <taxon>Uroviricota</taxon>
        <taxon>Caudoviricetes</taxon>
        <taxon>Peduoviridae</taxon>
        <taxon>Maltschvirus</taxon>
        <taxon>Maltschvirus maltsch</taxon>
    </lineage>
</organism>
<evidence type="ECO:0000313" key="1">
    <source>
        <dbReference type="EMBL" id="CAB4139113.1"/>
    </source>
</evidence>
<proteinExistence type="predicted"/>
<gene>
    <name evidence="1" type="ORF">UFOVP346_21</name>
</gene>